<keyword evidence="3 4" id="KW-0413">Isomerase</keyword>
<comment type="subunit">
    <text evidence="2">Homodimer.</text>
</comment>
<feature type="chain" id="PRO_5030160724" description="Triosephosphate isomerase" evidence="5">
    <location>
        <begin position="34"/>
        <end position="101"/>
    </location>
</feature>
<gene>
    <name evidence="6" type="ORF">HAKA00212_LOCUS14284</name>
</gene>
<comment type="pathway">
    <text evidence="4">Carbohydrate biosynthesis; gluconeogenesis.</text>
</comment>
<dbReference type="UniPathway" id="UPA00109">
    <property type="reaction ID" value="UER00189"/>
</dbReference>
<reference evidence="6" key="1">
    <citation type="submission" date="2021-01" db="EMBL/GenBank/DDBJ databases">
        <authorList>
            <person name="Corre E."/>
            <person name="Pelletier E."/>
            <person name="Niang G."/>
            <person name="Scheremetjew M."/>
            <person name="Finn R."/>
            <person name="Kale V."/>
            <person name="Holt S."/>
            <person name="Cochrane G."/>
            <person name="Meng A."/>
            <person name="Brown T."/>
            <person name="Cohen L."/>
        </authorList>
    </citation>
    <scope>NUCLEOTIDE SEQUENCE</scope>
    <source>
        <strain evidence="6">CCMP3107</strain>
    </source>
</reference>
<sequence>MVCVFFLLRMLIFLLCQLSSWFCPLALPPQVHAFIRGWIAGKYGKAVADEVRIQYGGSVTPETVDELMAQPDIDGALVGGASLDAEKFGRIMNFKTAAASA</sequence>
<protein>
    <recommendedName>
        <fullName evidence="4">Triosephosphate isomerase</fullName>
        <ecNumber evidence="4">5.3.1.1</ecNumber>
    </recommendedName>
</protein>
<dbReference type="GO" id="GO:0004807">
    <property type="term" value="F:triose-phosphate isomerase activity"/>
    <property type="evidence" value="ECO:0007669"/>
    <property type="project" value="UniProtKB-EC"/>
</dbReference>
<keyword evidence="5" id="KW-0732">Signal</keyword>
<proteinExistence type="inferred from homology"/>
<dbReference type="Gene3D" id="3.20.20.70">
    <property type="entry name" value="Aldolase class I"/>
    <property type="match status" value="1"/>
</dbReference>
<dbReference type="GO" id="GO:0019563">
    <property type="term" value="P:glycerol catabolic process"/>
    <property type="evidence" value="ECO:0007669"/>
    <property type="project" value="TreeGrafter"/>
</dbReference>
<evidence type="ECO:0000256" key="5">
    <source>
        <dbReference type="SAM" id="SignalP"/>
    </source>
</evidence>
<keyword evidence="4" id="KW-0312">Gluconeogenesis</keyword>
<dbReference type="PANTHER" id="PTHR21139:SF42">
    <property type="entry name" value="TRIOSEPHOSPHATE ISOMERASE"/>
    <property type="match status" value="1"/>
</dbReference>
<organism evidence="6">
    <name type="scientific">Heterosigma akashiwo</name>
    <name type="common">Chromophytic alga</name>
    <name type="synonym">Heterosigma carterae</name>
    <dbReference type="NCBI Taxonomy" id="2829"/>
    <lineage>
        <taxon>Eukaryota</taxon>
        <taxon>Sar</taxon>
        <taxon>Stramenopiles</taxon>
        <taxon>Ochrophyta</taxon>
        <taxon>Raphidophyceae</taxon>
        <taxon>Chattonellales</taxon>
        <taxon>Chattonellaceae</taxon>
        <taxon>Heterosigma</taxon>
    </lineage>
</organism>
<dbReference type="PROSITE" id="PS51440">
    <property type="entry name" value="TIM_2"/>
    <property type="match status" value="1"/>
</dbReference>
<dbReference type="SUPFAM" id="SSF51351">
    <property type="entry name" value="Triosephosphate isomerase (TIM)"/>
    <property type="match status" value="1"/>
</dbReference>
<keyword evidence="4" id="KW-0324">Glycolysis</keyword>
<dbReference type="InterPro" id="IPR000652">
    <property type="entry name" value="Triosephosphate_isomerase"/>
</dbReference>
<dbReference type="GO" id="GO:0005829">
    <property type="term" value="C:cytosol"/>
    <property type="evidence" value="ECO:0007669"/>
    <property type="project" value="TreeGrafter"/>
</dbReference>
<dbReference type="Pfam" id="PF00121">
    <property type="entry name" value="TIM"/>
    <property type="match status" value="1"/>
</dbReference>
<dbReference type="UniPathway" id="UPA00138"/>
<evidence type="ECO:0000313" key="6">
    <source>
        <dbReference type="EMBL" id="CAE0635541.1"/>
    </source>
</evidence>
<accession>A0A6V1N6L8</accession>
<evidence type="ECO:0000256" key="1">
    <source>
        <dbReference type="ARBA" id="ARBA00007422"/>
    </source>
</evidence>
<name>A0A6V1N6L8_HETAK</name>
<dbReference type="EC" id="5.3.1.1" evidence="4"/>
<comment type="pathway">
    <text evidence="4">Carbohydrate degradation; glycolysis; D-glyceraldehyde 3-phosphate from glycerone phosphate: step 1/1.</text>
</comment>
<evidence type="ECO:0000256" key="2">
    <source>
        <dbReference type="ARBA" id="ARBA00011738"/>
    </source>
</evidence>
<dbReference type="AlphaFoldDB" id="A0A6V1N6L8"/>
<dbReference type="InterPro" id="IPR035990">
    <property type="entry name" value="TIM_sf"/>
</dbReference>
<comment type="similarity">
    <text evidence="1 4">Belongs to the triosephosphate isomerase family.</text>
</comment>
<dbReference type="PANTHER" id="PTHR21139">
    <property type="entry name" value="TRIOSEPHOSPHATE ISOMERASE"/>
    <property type="match status" value="1"/>
</dbReference>
<dbReference type="GO" id="GO:0046166">
    <property type="term" value="P:glyceraldehyde-3-phosphate biosynthetic process"/>
    <property type="evidence" value="ECO:0007669"/>
    <property type="project" value="TreeGrafter"/>
</dbReference>
<dbReference type="GO" id="GO:0006094">
    <property type="term" value="P:gluconeogenesis"/>
    <property type="evidence" value="ECO:0007669"/>
    <property type="project" value="UniProtKB-UniPathway"/>
</dbReference>
<dbReference type="InterPro" id="IPR013785">
    <property type="entry name" value="Aldolase_TIM"/>
</dbReference>
<feature type="signal peptide" evidence="5">
    <location>
        <begin position="1"/>
        <end position="33"/>
    </location>
</feature>
<evidence type="ECO:0000256" key="3">
    <source>
        <dbReference type="ARBA" id="ARBA00023235"/>
    </source>
</evidence>
<dbReference type="EMBL" id="HBIU01030905">
    <property type="protein sequence ID" value="CAE0635541.1"/>
    <property type="molecule type" value="Transcribed_RNA"/>
</dbReference>
<evidence type="ECO:0000256" key="4">
    <source>
        <dbReference type="RuleBase" id="RU363013"/>
    </source>
</evidence>
<comment type="catalytic activity">
    <reaction evidence="4">
        <text>D-glyceraldehyde 3-phosphate = dihydroxyacetone phosphate</text>
        <dbReference type="Rhea" id="RHEA:18585"/>
        <dbReference type="ChEBI" id="CHEBI:57642"/>
        <dbReference type="ChEBI" id="CHEBI:59776"/>
        <dbReference type="EC" id="5.3.1.1"/>
    </reaction>
</comment>
<dbReference type="GO" id="GO:0006096">
    <property type="term" value="P:glycolytic process"/>
    <property type="evidence" value="ECO:0007669"/>
    <property type="project" value="UniProtKB-UniPathway"/>
</dbReference>